<dbReference type="Gene3D" id="3.40.1800.20">
    <property type="match status" value="1"/>
</dbReference>
<evidence type="ECO:0000256" key="2">
    <source>
        <dbReference type="ARBA" id="ARBA00022737"/>
    </source>
</evidence>
<feature type="compositionally biased region" description="Basic and acidic residues" evidence="7">
    <location>
        <begin position="93"/>
        <end position="104"/>
    </location>
</feature>
<keyword evidence="4 6" id="KW-0862">Zinc</keyword>
<evidence type="ECO:0000313" key="10">
    <source>
        <dbReference type="EMBL" id="SSW98292.1"/>
    </source>
</evidence>
<keyword evidence="3 5" id="KW-0863">Zinc-finger</keyword>
<dbReference type="GO" id="GO:0000981">
    <property type="term" value="F:DNA-binding transcription factor activity, RNA polymerase II-specific"/>
    <property type="evidence" value="ECO:0007669"/>
    <property type="project" value="TreeGrafter"/>
</dbReference>
<evidence type="ECO:0000256" key="5">
    <source>
        <dbReference type="PROSITE-ProRule" id="PRU00042"/>
    </source>
</evidence>
<feature type="domain" description="C2H2-type" evidence="8">
    <location>
        <begin position="181"/>
        <end position="209"/>
    </location>
</feature>
<dbReference type="PROSITE" id="PS50157">
    <property type="entry name" value="ZINC_FINGER_C2H2_2"/>
    <property type="match status" value="2"/>
</dbReference>
<dbReference type="EMBL" id="UFQS01000041">
    <property type="protein sequence ID" value="SSW98292.1"/>
    <property type="molecule type" value="Genomic_DNA"/>
</dbReference>
<feature type="domain" description="C2H2-type" evidence="8">
    <location>
        <begin position="152"/>
        <end position="175"/>
    </location>
</feature>
<feature type="binding site" evidence="6">
    <location>
        <position position="51"/>
    </location>
    <ligand>
        <name>Zn(2+)</name>
        <dbReference type="ChEBI" id="CHEBI:29105"/>
    </ligand>
</feature>
<feature type="binding site" evidence="6">
    <location>
        <position position="11"/>
    </location>
    <ligand>
        <name>Zn(2+)</name>
        <dbReference type="ChEBI" id="CHEBI:29105"/>
    </ligand>
</feature>
<dbReference type="SMART" id="SM00868">
    <property type="entry name" value="zf-AD"/>
    <property type="match status" value="1"/>
</dbReference>
<feature type="region of interest" description="Disordered" evidence="7">
    <location>
        <begin position="93"/>
        <end position="121"/>
    </location>
</feature>
<dbReference type="EMBL" id="UFQT01000041">
    <property type="protein sequence ID" value="SSX18678.1"/>
    <property type="molecule type" value="Genomic_DNA"/>
</dbReference>
<dbReference type="VEuPathDB" id="VectorBase:CSON010370"/>
<evidence type="ECO:0000256" key="1">
    <source>
        <dbReference type="ARBA" id="ARBA00022723"/>
    </source>
</evidence>
<dbReference type="InterPro" id="IPR013087">
    <property type="entry name" value="Znf_C2H2_type"/>
</dbReference>
<keyword evidence="1 6" id="KW-0479">Metal-binding</keyword>
<evidence type="ECO:0000256" key="4">
    <source>
        <dbReference type="ARBA" id="ARBA00022833"/>
    </source>
</evidence>
<dbReference type="AlphaFoldDB" id="A0A336K356"/>
<dbReference type="SUPFAM" id="SSF57716">
    <property type="entry name" value="Glucocorticoid receptor-like (DNA-binding domain)"/>
    <property type="match status" value="1"/>
</dbReference>
<sequence length="352" mass="40736">MPENQKPCRLCLKYSINFATLNEKLVNIIKILFDIHISSHSGSHDIPSEVCLDCTKIVTEFYDYYVTVKSNQAKLLHSHFVVVENETVVIKKEDLSSESEHEPEPEPIQSDQSDTNDSDDNLKTDLINLNPKIEIIEGNFDVKTPEIHLKEYYCDICGGNFSTKVYLKKHILRQHLYINNVGCDICGKRLYDSSSLKRHIDAVHNHIKQPNKRRACPHCGKIISNLASHLKYKHKEIAFSDQDNKSSRGRKRTVKRHIKEHHQNIRVPPKRSICTKCGKNVTAIQLHMRRVHNSNKPEAKPKKELPKVECPICKKLISSRQDNINEHKRRVHGMIIPKKEKQRKSIKVSKKE</sequence>
<evidence type="ECO:0000256" key="3">
    <source>
        <dbReference type="ARBA" id="ARBA00022771"/>
    </source>
</evidence>
<reference evidence="11" key="2">
    <citation type="submission" date="2018-07" db="EMBL/GenBank/DDBJ databases">
        <authorList>
            <person name="Quirk P.G."/>
            <person name="Krulwich T.A."/>
        </authorList>
    </citation>
    <scope>NUCLEOTIDE SEQUENCE</scope>
</reference>
<protein>
    <submittedName>
        <fullName evidence="10">CSON010370 protein</fullName>
    </submittedName>
</protein>
<dbReference type="Pfam" id="PF00096">
    <property type="entry name" value="zf-C2H2"/>
    <property type="match status" value="2"/>
</dbReference>
<dbReference type="GO" id="GO:0005634">
    <property type="term" value="C:nucleus"/>
    <property type="evidence" value="ECO:0007669"/>
    <property type="project" value="InterPro"/>
</dbReference>
<dbReference type="Gene3D" id="3.30.160.60">
    <property type="entry name" value="Classic Zinc Finger"/>
    <property type="match status" value="2"/>
</dbReference>
<keyword evidence="2" id="KW-0677">Repeat</keyword>
<dbReference type="PANTHER" id="PTHR24409:SF295">
    <property type="entry name" value="AZ2-RELATED"/>
    <property type="match status" value="1"/>
</dbReference>
<dbReference type="SMART" id="SM00355">
    <property type="entry name" value="ZnF_C2H2"/>
    <property type="match status" value="5"/>
</dbReference>
<feature type="binding site" evidence="6">
    <location>
        <position position="54"/>
    </location>
    <ligand>
        <name>Zn(2+)</name>
        <dbReference type="ChEBI" id="CHEBI:29105"/>
    </ligand>
</feature>
<reference evidence="10" key="1">
    <citation type="submission" date="2018-04" db="EMBL/GenBank/DDBJ databases">
        <authorList>
            <person name="Go L.Y."/>
            <person name="Mitchell J.A."/>
        </authorList>
    </citation>
    <scope>NUCLEOTIDE SEQUENCE</scope>
    <source>
        <tissue evidence="10">Whole organism</tissue>
    </source>
</reference>
<dbReference type="PROSITE" id="PS51915">
    <property type="entry name" value="ZAD"/>
    <property type="match status" value="1"/>
</dbReference>
<dbReference type="GO" id="GO:0000977">
    <property type="term" value="F:RNA polymerase II transcription regulatory region sequence-specific DNA binding"/>
    <property type="evidence" value="ECO:0007669"/>
    <property type="project" value="TreeGrafter"/>
</dbReference>
<name>A0A336K356_CULSO</name>
<dbReference type="InterPro" id="IPR036236">
    <property type="entry name" value="Znf_C2H2_sf"/>
</dbReference>
<dbReference type="PROSITE" id="PS00028">
    <property type="entry name" value="ZINC_FINGER_C2H2_1"/>
    <property type="match status" value="2"/>
</dbReference>
<dbReference type="Pfam" id="PF07776">
    <property type="entry name" value="zf-AD"/>
    <property type="match status" value="1"/>
</dbReference>
<evidence type="ECO:0000256" key="6">
    <source>
        <dbReference type="PROSITE-ProRule" id="PRU01263"/>
    </source>
</evidence>
<dbReference type="PANTHER" id="PTHR24409">
    <property type="entry name" value="ZINC FINGER PROTEIN 142"/>
    <property type="match status" value="1"/>
</dbReference>
<proteinExistence type="predicted"/>
<evidence type="ECO:0000259" key="8">
    <source>
        <dbReference type="PROSITE" id="PS50157"/>
    </source>
</evidence>
<evidence type="ECO:0000313" key="11">
    <source>
        <dbReference type="EMBL" id="SSX18678.1"/>
    </source>
</evidence>
<feature type="domain" description="ZAD" evidence="9">
    <location>
        <begin position="6"/>
        <end position="78"/>
    </location>
</feature>
<evidence type="ECO:0000259" key="9">
    <source>
        <dbReference type="PROSITE" id="PS51915"/>
    </source>
</evidence>
<gene>
    <name evidence="10" type="primary">CSON010370</name>
</gene>
<evidence type="ECO:0000256" key="7">
    <source>
        <dbReference type="SAM" id="MobiDB-lite"/>
    </source>
</evidence>
<organism evidence="10">
    <name type="scientific">Culicoides sonorensis</name>
    <name type="common">Biting midge</name>
    <dbReference type="NCBI Taxonomy" id="179676"/>
    <lineage>
        <taxon>Eukaryota</taxon>
        <taxon>Metazoa</taxon>
        <taxon>Ecdysozoa</taxon>
        <taxon>Arthropoda</taxon>
        <taxon>Hexapoda</taxon>
        <taxon>Insecta</taxon>
        <taxon>Pterygota</taxon>
        <taxon>Neoptera</taxon>
        <taxon>Endopterygota</taxon>
        <taxon>Diptera</taxon>
        <taxon>Nematocera</taxon>
        <taxon>Chironomoidea</taxon>
        <taxon>Ceratopogonidae</taxon>
        <taxon>Ceratopogoninae</taxon>
        <taxon>Culicoides</taxon>
        <taxon>Monoculicoides</taxon>
    </lineage>
</organism>
<accession>A0A336K356</accession>
<feature type="binding site" evidence="6">
    <location>
        <position position="8"/>
    </location>
    <ligand>
        <name>Zn(2+)</name>
        <dbReference type="ChEBI" id="CHEBI:29105"/>
    </ligand>
</feature>
<dbReference type="GO" id="GO:0008270">
    <property type="term" value="F:zinc ion binding"/>
    <property type="evidence" value="ECO:0007669"/>
    <property type="project" value="UniProtKB-UniRule"/>
</dbReference>
<dbReference type="SUPFAM" id="SSF57667">
    <property type="entry name" value="beta-beta-alpha zinc fingers"/>
    <property type="match status" value="1"/>
</dbReference>
<dbReference type="InterPro" id="IPR012934">
    <property type="entry name" value="Znf_AD"/>
</dbReference>